<reference evidence="5" key="1">
    <citation type="submission" date="2020-05" db="EMBL/GenBank/DDBJ databases">
        <authorList>
            <person name="Zeng H."/>
            <person name="Chan Y.K."/>
            <person name="Watt R.M."/>
        </authorList>
    </citation>
    <scope>NUCLEOTIDE SEQUENCE</scope>
    <source>
        <strain evidence="5">ATCC 700773</strain>
    </source>
</reference>
<dbReference type="AlphaFoldDB" id="A0A975EZE3"/>
<dbReference type="PRINTS" id="PR00069">
    <property type="entry name" value="ALDKETRDTASE"/>
</dbReference>
<dbReference type="InterPro" id="IPR036812">
    <property type="entry name" value="NAD(P)_OxRdtase_dom_sf"/>
</dbReference>
<dbReference type="CDD" id="cd19138">
    <property type="entry name" value="AKR_YeaE"/>
    <property type="match status" value="1"/>
</dbReference>
<gene>
    <name evidence="5" type="ORF">HRI96_02795</name>
</gene>
<name>A0A975EZE3_9SPIR</name>
<feature type="active site" description="Proton donor" evidence="1">
    <location>
        <position position="54"/>
    </location>
</feature>
<accession>A0A975EZE3</accession>
<protein>
    <submittedName>
        <fullName evidence="5">Aldo/keto reductase</fullName>
    </submittedName>
</protein>
<reference evidence="5" key="2">
    <citation type="journal article" date="2021" name="Microbiol. Resour. Announc.">
        <title>Complete Genome Sequences of Three Human Oral Treponema parvum Isolates.</title>
        <authorList>
            <person name="Zeng H."/>
            <person name="Watt R.M."/>
        </authorList>
    </citation>
    <scope>NUCLEOTIDE SEQUENCE</scope>
    <source>
        <strain evidence="5">ATCC 700773</strain>
    </source>
</reference>
<dbReference type="PANTHER" id="PTHR43638">
    <property type="entry name" value="OXIDOREDUCTASE, ALDO/KETO REDUCTASE FAMILY PROTEIN"/>
    <property type="match status" value="1"/>
</dbReference>
<proteinExistence type="predicted"/>
<dbReference type="Pfam" id="PF00248">
    <property type="entry name" value="Aldo_ket_red"/>
    <property type="match status" value="1"/>
</dbReference>
<evidence type="ECO:0000259" key="4">
    <source>
        <dbReference type="Pfam" id="PF00248"/>
    </source>
</evidence>
<dbReference type="InterPro" id="IPR020471">
    <property type="entry name" value="AKR"/>
</dbReference>
<evidence type="ECO:0000313" key="6">
    <source>
        <dbReference type="Proteomes" id="UP000671995"/>
    </source>
</evidence>
<evidence type="ECO:0000256" key="3">
    <source>
        <dbReference type="PIRSR" id="PIRSR000097-3"/>
    </source>
</evidence>
<sequence>MNDYVILRDGTKLSKLGMGTWFLGENSSTKDKEIDAVRTGIENGVTLIDTAEMYGSGKSEMLVGEAIKGFDRTELFLVSKVYPHNAGKAHIFTSCENSLKRLGTDYLDMYLLHWRGSIPLSETVFCMEKLVSEGKIKRWGVSNLDLSDMKELFSIKDGNNCAVDQVLYHVGSKGIEYDLYPWLKEHNTAVMAYCPMAQAGSLQYELTENRVLKKIADSRNISVVNLMLVYVLSKPDMIAIPRTGNKKHALENAKMRDIVLTEDEINMIDAEFPPPKRKIPLDVV</sequence>
<dbReference type="Gene3D" id="3.20.20.100">
    <property type="entry name" value="NADP-dependent oxidoreductase domain"/>
    <property type="match status" value="1"/>
</dbReference>
<feature type="site" description="Lowers pKa of active site Tyr" evidence="3">
    <location>
        <position position="80"/>
    </location>
</feature>
<feature type="domain" description="NADP-dependent oxidoreductase" evidence="4">
    <location>
        <begin position="15"/>
        <end position="270"/>
    </location>
</feature>
<evidence type="ECO:0000256" key="1">
    <source>
        <dbReference type="PIRSR" id="PIRSR000097-1"/>
    </source>
</evidence>
<feature type="binding site" evidence="2">
    <location>
        <position position="113"/>
    </location>
    <ligand>
        <name>substrate</name>
    </ligand>
</feature>
<dbReference type="Proteomes" id="UP000671995">
    <property type="component" value="Chromosome"/>
</dbReference>
<dbReference type="EMBL" id="CP054257">
    <property type="protein sequence ID" value="QTQ11214.1"/>
    <property type="molecule type" value="Genomic_DNA"/>
</dbReference>
<dbReference type="PANTHER" id="PTHR43638:SF3">
    <property type="entry name" value="ALDEHYDE REDUCTASE"/>
    <property type="match status" value="1"/>
</dbReference>
<organism evidence="5 6">
    <name type="scientific">Treponema parvum</name>
    <dbReference type="NCBI Taxonomy" id="138851"/>
    <lineage>
        <taxon>Bacteria</taxon>
        <taxon>Pseudomonadati</taxon>
        <taxon>Spirochaetota</taxon>
        <taxon>Spirochaetia</taxon>
        <taxon>Spirochaetales</taxon>
        <taxon>Treponemataceae</taxon>
        <taxon>Treponema</taxon>
    </lineage>
</organism>
<dbReference type="PIRSF" id="PIRSF000097">
    <property type="entry name" value="AKR"/>
    <property type="match status" value="1"/>
</dbReference>
<dbReference type="SUPFAM" id="SSF51430">
    <property type="entry name" value="NAD(P)-linked oxidoreductase"/>
    <property type="match status" value="1"/>
</dbReference>
<evidence type="ECO:0000313" key="5">
    <source>
        <dbReference type="EMBL" id="QTQ11214.1"/>
    </source>
</evidence>
<evidence type="ECO:0000256" key="2">
    <source>
        <dbReference type="PIRSR" id="PIRSR000097-2"/>
    </source>
</evidence>
<dbReference type="InterPro" id="IPR023210">
    <property type="entry name" value="NADP_OxRdtase_dom"/>
</dbReference>
<dbReference type="RefSeq" id="WP_210118009.1">
    <property type="nucleotide sequence ID" value="NZ_CP054257.1"/>
</dbReference>
<dbReference type="GO" id="GO:0016491">
    <property type="term" value="F:oxidoreductase activity"/>
    <property type="evidence" value="ECO:0007669"/>
    <property type="project" value="InterPro"/>
</dbReference>